<evidence type="ECO:0000313" key="3">
    <source>
        <dbReference type="Proteomes" id="UP000000600"/>
    </source>
</evidence>
<sequence length="489" mass="56923">MQQSLLKNKEKTFLKQAGINQNNEFESKKISPTLIKNEEINNENNIQQISRGNMRRLKDTNKCERVQVGTKNNQSNNWTNKKQLFVQKIPYTALQQSQEHVNSKTIQNIEQQMPNKEEQQINEDLNAKSKQQSGQKIPNTALQQSQEHVNSKTIQNIEQQMPNKEEQQINEDLNAKSKQQSGQKIPITALQQGDVDSKTKQNIEQQMPNKEEQQINEDLNAKSKQQSGQKIPITALQQGDVDSKTKQNIEQQMPNKEEQQNYDDVKTENTSLNRTYDISTPNALCLKQQPIALFLGSPGVGKTFLMKKLFNQSGTINEFELNNLQIDDRLSYNFVDTQGFDFESDIDEREAQIKLYQQLFLQYQNLVRSIFLVVNFERTDLMKKKLLSVYKYFRKFQSIISIIVTEFQESEDKDFNEADLRAKFQHFKPCDLIFVERTISKTELINKLKQKSLNQIESGYTFDLSGTIFEQEDEEETKILINQIKQKVK</sequence>
<dbReference type="Gene3D" id="3.40.50.300">
    <property type="entry name" value="P-loop containing nucleotide triphosphate hydrolases"/>
    <property type="match status" value="1"/>
</dbReference>
<keyword evidence="3" id="KW-1185">Reference proteome</keyword>
<dbReference type="GeneID" id="5037393"/>
<dbReference type="HOGENOM" id="CLU_558346_0_0_1"/>
<dbReference type="OrthoDB" id="10593242at2759"/>
<feature type="region of interest" description="Disordered" evidence="1">
    <location>
        <begin position="173"/>
        <end position="230"/>
    </location>
</feature>
<dbReference type="Proteomes" id="UP000000600">
    <property type="component" value="Unassembled WGS sequence"/>
</dbReference>
<accession>A0DME4</accession>
<evidence type="ECO:0008006" key="4">
    <source>
        <dbReference type="Google" id="ProtNLM"/>
    </source>
</evidence>
<reference evidence="2 3" key="1">
    <citation type="journal article" date="2006" name="Nature">
        <title>Global trends of whole-genome duplications revealed by the ciliate Paramecium tetraurelia.</title>
        <authorList>
            <consortium name="Genoscope"/>
            <person name="Aury J.-M."/>
            <person name="Jaillon O."/>
            <person name="Duret L."/>
            <person name="Noel B."/>
            <person name="Jubin C."/>
            <person name="Porcel B.M."/>
            <person name="Segurens B."/>
            <person name="Daubin V."/>
            <person name="Anthouard V."/>
            <person name="Aiach N."/>
            <person name="Arnaiz O."/>
            <person name="Billaut A."/>
            <person name="Beisson J."/>
            <person name="Blanc I."/>
            <person name="Bouhouche K."/>
            <person name="Camara F."/>
            <person name="Duharcourt S."/>
            <person name="Guigo R."/>
            <person name="Gogendeau D."/>
            <person name="Katinka M."/>
            <person name="Keller A.-M."/>
            <person name="Kissmehl R."/>
            <person name="Klotz C."/>
            <person name="Koll F."/>
            <person name="Le Moue A."/>
            <person name="Lepere C."/>
            <person name="Malinsky S."/>
            <person name="Nowacki M."/>
            <person name="Nowak J.K."/>
            <person name="Plattner H."/>
            <person name="Poulain J."/>
            <person name="Ruiz F."/>
            <person name="Serrano V."/>
            <person name="Zagulski M."/>
            <person name="Dessen P."/>
            <person name="Betermier M."/>
            <person name="Weissenbach J."/>
            <person name="Scarpelli C."/>
            <person name="Schachter V."/>
            <person name="Sperling L."/>
            <person name="Meyer E."/>
            <person name="Cohen J."/>
            <person name="Wincker P."/>
        </authorList>
    </citation>
    <scope>NUCLEOTIDE SEQUENCE [LARGE SCALE GENOMIC DNA]</scope>
    <source>
        <strain evidence="2 3">Stock d4-2</strain>
    </source>
</reference>
<dbReference type="EMBL" id="CT868496">
    <property type="protein sequence ID" value="CAK84211.1"/>
    <property type="molecule type" value="Genomic_DNA"/>
</dbReference>
<feature type="compositionally biased region" description="Polar residues" evidence="1">
    <location>
        <begin position="128"/>
        <end position="151"/>
    </location>
</feature>
<dbReference type="AlphaFoldDB" id="A0DME4"/>
<dbReference type="SUPFAM" id="SSF52540">
    <property type="entry name" value="P-loop containing nucleoside triphosphate hydrolases"/>
    <property type="match status" value="1"/>
</dbReference>
<evidence type="ECO:0000256" key="1">
    <source>
        <dbReference type="SAM" id="MobiDB-lite"/>
    </source>
</evidence>
<proteinExistence type="predicted"/>
<evidence type="ECO:0000313" key="2">
    <source>
        <dbReference type="EMBL" id="CAK84211.1"/>
    </source>
</evidence>
<feature type="region of interest" description="Disordered" evidence="1">
    <location>
        <begin position="125"/>
        <end position="151"/>
    </location>
</feature>
<dbReference type="InParanoid" id="A0DME4"/>
<dbReference type="KEGG" id="ptm:GSPATT00018429001"/>
<organism evidence="2 3">
    <name type="scientific">Paramecium tetraurelia</name>
    <dbReference type="NCBI Taxonomy" id="5888"/>
    <lineage>
        <taxon>Eukaryota</taxon>
        <taxon>Sar</taxon>
        <taxon>Alveolata</taxon>
        <taxon>Ciliophora</taxon>
        <taxon>Intramacronucleata</taxon>
        <taxon>Oligohymenophorea</taxon>
        <taxon>Peniculida</taxon>
        <taxon>Parameciidae</taxon>
        <taxon>Paramecium</taxon>
    </lineage>
</organism>
<gene>
    <name evidence="2" type="ORF">GSPATT00018429001</name>
</gene>
<name>A0DME4_PARTE</name>
<protein>
    <recommendedName>
        <fullName evidence="4">P-loop containing nucleoside triphosphate hydrolase</fullName>
    </recommendedName>
</protein>
<dbReference type="RefSeq" id="XP_001451608.1">
    <property type="nucleotide sequence ID" value="XM_001451571.1"/>
</dbReference>
<dbReference type="InterPro" id="IPR027417">
    <property type="entry name" value="P-loop_NTPase"/>
</dbReference>